<accession>A0AAW0T2I8</accession>
<comment type="caution">
    <text evidence="2">The sequence shown here is derived from an EMBL/GenBank/DDBJ whole genome shotgun (WGS) entry which is preliminary data.</text>
</comment>
<evidence type="ECO:0000256" key="1">
    <source>
        <dbReference type="SAM" id="MobiDB-lite"/>
    </source>
</evidence>
<sequence>MIRDSDSFTSVLHCSPGREPVTRCVLARGRRSARVVEPGPRGSGRCGTRFRSTGRVWFMLRPRRVPGRPSGVIRRPLSLGGVYDTETELARIPHQIGCGPGGSGRLDGGCGRRPQVSRGRRTPSG</sequence>
<dbReference type="EMBL" id="JARAKH010000041">
    <property type="protein sequence ID" value="KAK8381195.1"/>
    <property type="molecule type" value="Genomic_DNA"/>
</dbReference>
<name>A0AAW0T2I8_SCYPA</name>
<feature type="region of interest" description="Disordered" evidence="1">
    <location>
        <begin position="94"/>
        <end position="125"/>
    </location>
</feature>
<protein>
    <submittedName>
        <fullName evidence="2">Uncharacterized protein</fullName>
    </submittedName>
</protein>
<gene>
    <name evidence="2" type="ORF">O3P69_008218</name>
</gene>
<proteinExistence type="predicted"/>
<reference evidence="2 3" key="1">
    <citation type="submission" date="2023-03" db="EMBL/GenBank/DDBJ databases">
        <title>High-quality genome of Scylla paramamosain provides insights in environmental adaptation.</title>
        <authorList>
            <person name="Zhang L."/>
        </authorList>
    </citation>
    <scope>NUCLEOTIDE SEQUENCE [LARGE SCALE GENOMIC DNA]</scope>
    <source>
        <strain evidence="2">LZ_2023a</strain>
        <tissue evidence="2">Muscle</tissue>
    </source>
</reference>
<feature type="compositionally biased region" description="Gly residues" evidence="1">
    <location>
        <begin position="98"/>
        <end position="111"/>
    </location>
</feature>
<evidence type="ECO:0000313" key="3">
    <source>
        <dbReference type="Proteomes" id="UP001487740"/>
    </source>
</evidence>
<evidence type="ECO:0000313" key="2">
    <source>
        <dbReference type="EMBL" id="KAK8381195.1"/>
    </source>
</evidence>
<keyword evidence="3" id="KW-1185">Reference proteome</keyword>
<dbReference type="AlphaFoldDB" id="A0AAW0T2I8"/>
<organism evidence="2 3">
    <name type="scientific">Scylla paramamosain</name>
    <name type="common">Mud crab</name>
    <dbReference type="NCBI Taxonomy" id="85552"/>
    <lineage>
        <taxon>Eukaryota</taxon>
        <taxon>Metazoa</taxon>
        <taxon>Ecdysozoa</taxon>
        <taxon>Arthropoda</taxon>
        <taxon>Crustacea</taxon>
        <taxon>Multicrustacea</taxon>
        <taxon>Malacostraca</taxon>
        <taxon>Eumalacostraca</taxon>
        <taxon>Eucarida</taxon>
        <taxon>Decapoda</taxon>
        <taxon>Pleocyemata</taxon>
        <taxon>Brachyura</taxon>
        <taxon>Eubrachyura</taxon>
        <taxon>Portunoidea</taxon>
        <taxon>Portunidae</taxon>
        <taxon>Portuninae</taxon>
        <taxon>Scylla</taxon>
    </lineage>
</organism>
<dbReference type="Proteomes" id="UP001487740">
    <property type="component" value="Unassembled WGS sequence"/>
</dbReference>